<evidence type="ECO:0000313" key="8">
    <source>
        <dbReference type="EMBL" id="SEQ80228.1"/>
    </source>
</evidence>
<dbReference type="RefSeq" id="WP_092579749.1">
    <property type="nucleotide sequence ID" value="NZ_FOFN01000003.1"/>
</dbReference>
<proteinExistence type="inferred from homology"/>
<dbReference type="PROSITE" id="PS51257">
    <property type="entry name" value="PROKAR_LIPOPROTEIN"/>
    <property type="match status" value="1"/>
</dbReference>
<dbReference type="GO" id="GO:0004423">
    <property type="term" value="F:iduronate-2-sulfatase activity"/>
    <property type="evidence" value="ECO:0007669"/>
    <property type="project" value="InterPro"/>
</dbReference>
<comment type="similarity">
    <text evidence="2">Belongs to the sulfatase family.</text>
</comment>
<dbReference type="Gene3D" id="3.40.720.10">
    <property type="entry name" value="Alkaline Phosphatase, subunit A"/>
    <property type="match status" value="1"/>
</dbReference>
<dbReference type="InterPro" id="IPR000917">
    <property type="entry name" value="Sulfatase_N"/>
</dbReference>
<dbReference type="SUPFAM" id="SSF53649">
    <property type="entry name" value="Alkaline phosphatase-like"/>
    <property type="match status" value="1"/>
</dbReference>
<sequence>MKTYKLFNALLVLIIITVFSCKDETKKEEASVEKPKNILFIAVDDLKPLMGAYGHEDIKTPNIDKLAANGFVMQNSHCQQAVCGPSRASLLTGKRPDYTQVWDLKTLIRDKNPDIVTMPQYFKQNGYETAAIGKIFDFRSVDKGNDSISWTYPYDNFKHHSEIGREYIKNKERVSYEIVNVPDSLTADGEVVRRTVRQLRKFAEGDKPFFMATGFYKPHLPFVAPKKYWDMYPLDSIRFPEYMKAPEGAPAYATQPSWELRGGYADIPNDYNTPIPVEKQKRVIQGYYACVSFIDQQIGNVLDELDRLGLRENTVIVLWGDHGWHLGDHNMYCKHTNYEQSTKSPLIFSAGKDKIGESFSPTEFVDVYPTLLELAGVESPGNLDGVSLVPLMEKKVNKVKDFAVSQFPRDSDKMGYTFRNDRYRYTVWIKDEQPYESNRNIDEAEIVAEEFYDYKADPLETKNLIAEEVYQDAKADLKTKAIAYFKSQETNK</sequence>
<evidence type="ECO:0000259" key="7">
    <source>
        <dbReference type="Pfam" id="PF00884"/>
    </source>
</evidence>
<dbReference type="PROSITE" id="PS00523">
    <property type="entry name" value="SULFATASE_1"/>
    <property type="match status" value="1"/>
</dbReference>
<dbReference type="STRING" id="419940.SAMN05421824_2347"/>
<dbReference type="OrthoDB" id="9763552at2"/>
<organism evidence="8 9">
    <name type="scientific">Hyunsoonleella jejuensis</name>
    <dbReference type="NCBI Taxonomy" id="419940"/>
    <lineage>
        <taxon>Bacteria</taxon>
        <taxon>Pseudomonadati</taxon>
        <taxon>Bacteroidota</taxon>
        <taxon>Flavobacteriia</taxon>
        <taxon>Flavobacteriales</taxon>
        <taxon>Flavobacteriaceae</taxon>
    </lineage>
</organism>
<protein>
    <submittedName>
        <fullName evidence="8">Arylsulfatase A</fullName>
    </submittedName>
</protein>
<feature type="domain" description="Sulfatase N-terminal" evidence="7">
    <location>
        <begin position="36"/>
        <end position="377"/>
    </location>
</feature>
<keyword evidence="9" id="KW-1185">Reference proteome</keyword>
<keyword evidence="6" id="KW-0106">Calcium</keyword>
<dbReference type="PANTHER" id="PTHR45953">
    <property type="entry name" value="IDURONATE 2-SULFATASE"/>
    <property type="match status" value="1"/>
</dbReference>
<dbReference type="EMBL" id="FOFN01000003">
    <property type="protein sequence ID" value="SEQ80228.1"/>
    <property type="molecule type" value="Genomic_DNA"/>
</dbReference>
<dbReference type="Proteomes" id="UP000198999">
    <property type="component" value="Unassembled WGS sequence"/>
</dbReference>
<dbReference type="GO" id="GO:0005737">
    <property type="term" value="C:cytoplasm"/>
    <property type="evidence" value="ECO:0007669"/>
    <property type="project" value="TreeGrafter"/>
</dbReference>
<evidence type="ECO:0000256" key="6">
    <source>
        <dbReference type="ARBA" id="ARBA00022837"/>
    </source>
</evidence>
<evidence type="ECO:0000256" key="4">
    <source>
        <dbReference type="ARBA" id="ARBA00022729"/>
    </source>
</evidence>
<keyword evidence="3" id="KW-0479">Metal-binding</keyword>
<dbReference type="CDD" id="cd16030">
    <property type="entry name" value="iduronate-2-sulfatase"/>
    <property type="match status" value="1"/>
</dbReference>
<reference evidence="8 9" key="1">
    <citation type="submission" date="2016-10" db="EMBL/GenBank/DDBJ databases">
        <authorList>
            <person name="de Groot N.N."/>
        </authorList>
    </citation>
    <scope>NUCLEOTIDE SEQUENCE [LARGE SCALE GENOMIC DNA]</scope>
    <source>
        <strain evidence="8 9">DSM 21035</strain>
    </source>
</reference>
<name>A0A1H9J0D7_9FLAO</name>
<keyword evidence="4" id="KW-0732">Signal</keyword>
<evidence type="ECO:0000256" key="3">
    <source>
        <dbReference type="ARBA" id="ARBA00022723"/>
    </source>
</evidence>
<keyword evidence="5" id="KW-0378">Hydrolase</keyword>
<comment type="cofactor">
    <cofactor evidence="1">
        <name>Ca(2+)</name>
        <dbReference type="ChEBI" id="CHEBI:29108"/>
    </cofactor>
</comment>
<dbReference type="PANTHER" id="PTHR45953:SF1">
    <property type="entry name" value="IDURONATE 2-SULFATASE"/>
    <property type="match status" value="1"/>
</dbReference>
<accession>A0A1H9J0D7</accession>
<evidence type="ECO:0000256" key="5">
    <source>
        <dbReference type="ARBA" id="ARBA00022801"/>
    </source>
</evidence>
<evidence type="ECO:0000313" key="9">
    <source>
        <dbReference type="Proteomes" id="UP000198999"/>
    </source>
</evidence>
<dbReference type="InterPro" id="IPR035874">
    <property type="entry name" value="IDS"/>
</dbReference>
<dbReference type="InterPro" id="IPR017850">
    <property type="entry name" value="Alkaline_phosphatase_core_sf"/>
</dbReference>
<evidence type="ECO:0000256" key="1">
    <source>
        <dbReference type="ARBA" id="ARBA00001913"/>
    </source>
</evidence>
<gene>
    <name evidence="8" type="ORF">SAMN05421824_2347</name>
</gene>
<evidence type="ECO:0000256" key="2">
    <source>
        <dbReference type="ARBA" id="ARBA00008779"/>
    </source>
</evidence>
<dbReference type="InterPro" id="IPR024607">
    <property type="entry name" value="Sulfatase_CS"/>
</dbReference>
<dbReference type="GO" id="GO:0046872">
    <property type="term" value="F:metal ion binding"/>
    <property type="evidence" value="ECO:0007669"/>
    <property type="project" value="UniProtKB-KW"/>
</dbReference>
<dbReference type="AlphaFoldDB" id="A0A1H9J0D7"/>
<dbReference type="Pfam" id="PF00884">
    <property type="entry name" value="Sulfatase"/>
    <property type="match status" value="1"/>
</dbReference>